<evidence type="ECO:0000313" key="1">
    <source>
        <dbReference type="EMBL" id="GFS37525.1"/>
    </source>
</evidence>
<protein>
    <submittedName>
        <fullName evidence="1">Uncharacterized protein</fullName>
    </submittedName>
</protein>
<proteinExistence type="predicted"/>
<dbReference type="Proteomes" id="UP000887013">
    <property type="component" value="Unassembled WGS sequence"/>
</dbReference>
<dbReference type="AlphaFoldDB" id="A0A8X6KBH7"/>
<name>A0A8X6KBH7_NEPPI</name>
<comment type="caution">
    <text evidence="1">The sequence shown here is derived from an EMBL/GenBank/DDBJ whole genome shotgun (WGS) entry which is preliminary data.</text>
</comment>
<sequence length="84" mass="9797">MNSFLPSRISLYDAATTSLEEVKWFSSPPMVVSFLPVVQRWKETSRKSTLNFINYKEKSPNSRPHSLELRYFTYETLGTADVFQ</sequence>
<accession>A0A8X6KBH7</accession>
<organism evidence="1 2">
    <name type="scientific">Nephila pilipes</name>
    <name type="common">Giant wood spider</name>
    <name type="synonym">Nephila maculata</name>
    <dbReference type="NCBI Taxonomy" id="299642"/>
    <lineage>
        <taxon>Eukaryota</taxon>
        <taxon>Metazoa</taxon>
        <taxon>Ecdysozoa</taxon>
        <taxon>Arthropoda</taxon>
        <taxon>Chelicerata</taxon>
        <taxon>Arachnida</taxon>
        <taxon>Araneae</taxon>
        <taxon>Araneomorphae</taxon>
        <taxon>Entelegynae</taxon>
        <taxon>Araneoidea</taxon>
        <taxon>Nephilidae</taxon>
        <taxon>Nephila</taxon>
    </lineage>
</organism>
<reference evidence="1" key="1">
    <citation type="submission" date="2020-08" db="EMBL/GenBank/DDBJ databases">
        <title>Multicomponent nature underlies the extraordinary mechanical properties of spider dragline silk.</title>
        <authorList>
            <person name="Kono N."/>
            <person name="Nakamura H."/>
            <person name="Mori M."/>
            <person name="Yoshida Y."/>
            <person name="Ohtoshi R."/>
            <person name="Malay A.D."/>
            <person name="Moran D.A.P."/>
            <person name="Tomita M."/>
            <person name="Numata K."/>
            <person name="Arakawa K."/>
        </authorList>
    </citation>
    <scope>NUCLEOTIDE SEQUENCE</scope>
</reference>
<dbReference type="EMBL" id="BMAW01043094">
    <property type="protein sequence ID" value="GFS37525.1"/>
    <property type="molecule type" value="Genomic_DNA"/>
</dbReference>
<evidence type="ECO:0000313" key="2">
    <source>
        <dbReference type="Proteomes" id="UP000887013"/>
    </source>
</evidence>
<keyword evidence="2" id="KW-1185">Reference proteome</keyword>
<gene>
    <name evidence="1" type="ORF">NPIL_52791</name>
</gene>